<protein>
    <recommendedName>
        <fullName evidence="6">D-3-phosphoglycerate dehydrogenase</fullName>
        <ecNumber evidence="4">1.1.1.399</ecNumber>
        <ecNumber evidence="5">1.1.1.95</ecNumber>
    </recommendedName>
    <alternativeName>
        <fullName evidence="11">2-oxoglutarate reductase</fullName>
    </alternativeName>
</protein>
<keyword evidence="7" id="KW-0028">Amino-acid biosynthesis</keyword>
<dbReference type="PROSITE" id="PS51671">
    <property type="entry name" value="ACT"/>
    <property type="match status" value="1"/>
</dbReference>
<evidence type="ECO:0000256" key="11">
    <source>
        <dbReference type="ARBA" id="ARBA00030455"/>
    </source>
</evidence>
<evidence type="ECO:0000256" key="4">
    <source>
        <dbReference type="ARBA" id="ARBA00013001"/>
    </source>
</evidence>
<evidence type="ECO:0000256" key="12">
    <source>
        <dbReference type="ARBA" id="ARBA00048126"/>
    </source>
</evidence>
<dbReference type="PANTHER" id="PTHR42789:SF1">
    <property type="entry name" value="D-ISOMER SPECIFIC 2-HYDROXYACID DEHYDROGENASE FAMILY PROTEIN (AFU_ORTHOLOGUE AFUA_6G10090)"/>
    <property type="match status" value="1"/>
</dbReference>
<dbReference type="Gene3D" id="3.40.50.720">
    <property type="entry name" value="NAD(P)-binding Rossmann-like Domain"/>
    <property type="match status" value="2"/>
</dbReference>
<dbReference type="InterPro" id="IPR036291">
    <property type="entry name" value="NAD(P)-bd_dom_sf"/>
</dbReference>
<dbReference type="GO" id="GO:0004617">
    <property type="term" value="F:phosphoglycerate dehydrogenase activity"/>
    <property type="evidence" value="ECO:0007669"/>
    <property type="project" value="UniProtKB-EC"/>
</dbReference>
<evidence type="ECO:0000256" key="9">
    <source>
        <dbReference type="ARBA" id="ARBA00023027"/>
    </source>
</evidence>
<keyword evidence="17" id="KW-1185">Reference proteome</keyword>
<dbReference type="InterPro" id="IPR006140">
    <property type="entry name" value="D-isomer_DH_NAD-bd"/>
</dbReference>
<evidence type="ECO:0000256" key="1">
    <source>
        <dbReference type="ARBA" id="ARBA00003800"/>
    </source>
</evidence>
<keyword evidence="10" id="KW-0718">Serine biosynthesis</keyword>
<dbReference type="UniPathway" id="UPA00135">
    <property type="reaction ID" value="UER00196"/>
</dbReference>
<dbReference type="InterPro" id="IPR006139">
    <property type="entry name" value="D-isomer_2_OHA_DH_cat_dom"/>
</dbReference>
<evidence type="ECO:0000256" key="5">
    <source>
        <dbReference type="ARBA" id="ARBA00013143"/>
    </source>
</evidence>
<dbReference type="EC" id="1.1.1.95" evidence="5"/>
<comment type="similarity">
    <text evidence="3 14">Belongs to the D-isomer specific 2-hydroxyacid dehydrogenase family.</text>
</comment>
<dbReference type="PANTHER" id="PTHR42789">
    <property type="entry name" value="D-ISOMER SPECIFIC 2-HYDROXYACID DEHYDROGENASE FAMILY PROTEIN (AFU_ORTHOLOGUE AFUA_6G10090)"/>
    <property type="match status" value="1"/>
</dbReference>
<evidence type="ECO:0000313" key="17">
    <source>
        <dbReference type="Proteomes" id="UP000184041"/>
    </source>
</evidence>
<keyword evidence="9" id="KW-0520">NAD</keyword>
<dbReference type="InterPro" id="IPR029752">
    <property type="entry name" value="D-isomer_DH_CS1"/>
</dbReference>
<dbReference type="EC" id="1.1.1.399" evidence="4"/>
<evidence type="ECO:0000256" key="2">
    <source>
        <dbReference type="ARBA" id="ARBA00005216"/>
    </source>
</evidence>
<keyword evidence="8 14" id="KW-0560">Oxidoreductase</keyword>
<dbReference type="SUPFAM" id="SSF51735">
    <property type="entry name" value="NAD(P)-binding Rossmann-fold domains"/>
    <property type="match status" value="1"/>
</dbReference>
<reference evidence="16 17" key="1">
    <citation type="submission" date="2016-11" db="EMBL/GenBank/DDBJ databases">
        <authorList>
            <person name="Jaros S."/>
            <person name="Januszkiewicz K."/>
            <person name="Wedrychowicz H."/>
        </authorList>
    </citation>
    <scope>NUCLEOTIDE SEQUENCE [LARGE SCALE GENOMIC DNA]</scope>
    <source>
        <strain evidence="16 17">DSM 21986</strain>
    </source>
</reference>
<evidence type="ECO:0000256" key="6">
    <source>
        <dbReference type="ARBA" id="ARBA00021582"/>
    </source>
</evidence>
<evidence type="ECO:0000256" key="7">
    <source>
        <dbReference type="ARBA" id="ARBA00022605"/>
    </source>
</evidence>
<dbReference type="InterPro" id="IPR045865">
    <property type="entry name" value="ACT-like_dom_sf"/>
</dbReference>
<dbReference type="InterPro" id="IPR050857">
    <property type="entry name" value="D-2-hydroxyacid_DH"/>
</dbReference>
<dbReference type="Proteomes" id="UP000184041">
    <property type="component" value="Unassembled WGS sequence"/>
</dbReference>
<dbReference type="Gene3D" id="3.30.70.260">
    <property type="match status" value="1"/>
</dbReference>
<comment type="pathway">
    <text evidence="2">Amino-acid biosynthesis; L-serine biosynthesis; L-serine from 3-phospho-D-glycerate: step 1/3.</text>
</comment>
<name>A0A1M5F2Y3_9BACT</name>
<comment type="catalytic activity">
    <reaction evidence="13">
        <text>(2R)-3-phosphoglycerate + NAD(+) = 3-phosphooxypyruvate + NADH + H(+)</text>
        <dbReference type="Rhea" id="RHEA:12641"/>
        <dbReference type="ChEBI" id="CHEBI:15378"/>
        <dbReference type="ChEBI" id="CHEBI:18110"/>
        <dbReference type="ChEBI" id="CHEBI:57540"/>
        <dbReference type="ChEBI" id="CHEBI:57945"/>
        <dbReference type="ChEBI" id="CHEBI:58272"/>
        <dbReference type="EC" id="1.1.1.95"/>
    </reaction>
</comment>
<evidence type="ECO:0000256" key="14">
    <source>
        <dbReference type="RuleBase" id="RU003719"/>
    </source>
</evidence>
<dbReference type="AlphaFoldDB" id="A0A1M5F2Y3"/>
<comment type="catalytic activity">
    <reaction evidence="12">
        <text>(R)-2-hydroxyglutarate + NAD(+) = 2-oxoglutarate + NADH + H(+)</text>
        <dbReference type="Rhea" id="RHEA:49612"/>
        <dbReference type="ChEBI" id="CHEBI:15378"/>
        <dbReference type="ChEBI" id="CHEBI:15801"/>
        <dbReference type="ChEBI" id="CHEBI:16810"/>
        <dbReference type="ChEBI" id="CHEBI:57540"/>
        <dbReference type="ChEBI" id="CHEBI:57945"/>
        <dbReference type="EC" id="1.1.1.399"/>
    </reaction>
</comment>
<dbReference type="OrthoDB" id="1522997at2"/>
<evidence type="ECO:0000259" key="15">
    <source>
        <dbReference type="PROSITE" id="PS51671"/>
    </source>
</evidence>
<evidence type="ECO:0000256" key="10">
    <source>
        <dbReference type="ARBA" id="ARBA00023299"/>
    </source>
</evidence>
<evidence type="ECO:0000313" key="16">
    <source>
        <dbReference type="EMBL" id="SHF85950.1"/>
    </source>
</evidence>
<dbReference type="GO" id="GO:0051287">
    <property type="term" value="F:NAD binding"/>
    <property type="evidence" value="ECO:0007669"/>
    <property type="project" value="InterPro"/>
</dbReference>
<dbReference type="SUPFAM" id="SSF55021">
    <property type="entry name" value="ACT-like"/>
    <property type="match status" value="1"/>
</dbReference>
<dbReference type="GO" id="GO:0006564">
    <property type="term" value="P:L-serine biosynthetic process"/>
    <property type="evidence" value="ECO:0007669"/>
    <property type="project" value="UniProtKB-KW"/>
</dbReference>
<comment type="function">
    <text evidence="1">Catalyzes the reversible oxidation of 3-phospho-D-glycerate to 3-phosphonooxypyruvate, the first step of the phosphorylated L-serine biosynthesis pathway. Also catalyzes the reversible oxidation of 2-hydroxyglutarate to 2-oxoglutarate.</text>
</comment>
<dbReference type="InterPro" id="IPR002912">
    <property type="entry name" value="ACT_dom"/>
</dbReference>
<feature type="domain" description="ACT" evidence="15">
    <location>
        <begin position="326"/>
        <end position="401"/>
    </location>
</feature>
<evidence type="ECO:0000256" key="8">
    <source>
        <dbReference type="ARBA" id="ARBA00023002"/>
    </source>
</evidence>
<accession>A0A1M5F2Y3</accession>
<dbReference type="Pfam" id="PF02826">
    <property type="entry name" value="2-Hacid_dh_C"/>
    <property type="match status" value="1"/>
</dbReference>
<evidence type="ECO:0000256" key="13">
    <source>
        <dbReference type="ARBA" id="ARBA00048731"/>
    </source>
</evidence>
<gene>
    <name evidence="16" type="ORF">SAMN05443144_11447</name>
</gene>
<dbReference type="PROSITE" id="PS00065">
    <property type="entry name" value="D_2_HYDROXYACID_DH_1"/>
    <property type="match status" value="1"/>
</dbReference>
<dbReference type="STRING" id="1194090.SAMN05443144_11447"/>
<sequence>MKVFVADKLPQESIDELGTLVENVENKPSITASEMDSGLGEAQVLVVRSTIVSKECINNSPNLALIVRAGAGVNTIDLEAASNAGIYVANCPGKNSIAVAELTMGLIISLDRRLADNVIDFRDGKWNKATYGKADGLFGKTIGIVGLGGIGREVVKRAKAFGMPVIAWSRSLTPARAEEMDIAHAESVEQVASECDILSVHLALNPETEQIISGEILSKLRDGALFINTARAGVVDEDALFEEVRSGRIRAGLDLLSDEPEVKQGPVESRFQELEGAYVSHHIGASTRQAQLAVASDAVDIIRGYINEGKVRNWLNRCEHTEAPWKLVVRHYDKPGVIANVMNELKKADINAQELKNVIFDGKKTACCTIQLDTDPSRQVLSNIRERRNEVISATLIPGEN</sequence>
<dbReference type="SUPFAM" id="SSF52283">
    <property type="entry name" value="Formate/glycerate dehydrogenase catalytic domain-like"/>
    <property type="match status" value="1"/>
</dbReference>
<organism evidence="16 17">
    <name type="scientific">Fodinibius roseus</name>
    <dbReference type="NCBI Taxonomy" id="1194090"/>
    <lineage>
        <taxon>Bacteria</taxon>
        <taxon>Pseudomonadati</taxon>
        <taxon>Balneolota</taxon>
        <taxon>Balneolia</taxon>
        <taxon>Balneolales</taxon>
        <taxon>Balneolaceae</taxon>
        <taxon>Fodinibius</taxon>
    </lineage>
</organism>
<proteinExistence type="inferred from homology"/>
<dbReference type="RefSeq" id="WP_073065230.1">
    <property type="nucleotide sequence ID" value="NZ_FQUS01000014.1"/>
</dbReference>
<dbReference type="Pfam" id="PF00389">
    <property type="entry name" value="2-Hacid_dh"/>
    <property type="match status" value="1"/>
</dbReference>
<dbReference type="EMBL" id="FQUS01000014">
    <property type="protein sequence ID" value="SHF85950.1"/>
    <property type="molecule type" value="Genomic_DNA"/>
</dbReference>
<evidence type="ECO:0000256" key="3">
    <source>
        <dbReference type="ARBA" id="ARBA00005854"/>
    </source>
</evidence>